<dbReference type="AlphaFoldDB" id="A0A3S3U331"/>
<name>A0A3S3U331_9FLAO</name>
<dbReference type="RefSeq" id="WP_128389796.1">
    <property type="nucleotide sequence ID" value="NZ_SBII01000005.1"/>
</dbReference>
<dbReference type="Proteomes" id="UP000287527">
    <property type="component" value="Unassembled WGS sequence"/>
</dbReference>
<organism evidence="1 2">
    <name type="scientific">Flavobacterium cerinum</name>
    <dbReference type="NCBI Taxonomy" id="2502784"/>
    <lineage>
        <taxon>Bacteria</taxon>
        <taxon>Pseudomonadati</taxon>
        <taxon>Bacteroidota</taxon>
        <taxon>Flavobacteriia</taxon>
        <taxon>Flavobacteriales</taxon>
        <taxon>Flavobacteriaceae</taxon>
        <taxon>Flavobacterium</taxon>
    </lineage>
</organism>
<protein>
    <submittedName>
        <fullName evidence="1">Uncharacterized protein</fullName>
    </submittedName>
</protein>
<reference evidence="1 2" key="1">
    <citation type="submission" date="2019-01" db="EMBL/GenBank/DDBJ databases">
        <title>Flavobacterium sp. nov.,isolated from freshwater.</title>
        <authorList>
            <person name="Zhang R."/>
            <person name="Du Z.-J."/>
        </authorList>
    </citation>
    <scope>NUCLEOTIDE SEQUENCE [LARGE SCALE GENOMIC DNA]</scope>
    <source>
        <strain evidence="1 2">1E403</strain>
    </source>
</reference>
<comment type="caution">
    <text evidence="1">The sequence shown here is derived from an EMBL/GenBank/DDBJ whole genome shotgun (WGS) entry which is preliminary data.</text>
</comment>
<evidence type="ECO:0000313" key="1">
    <source>
        <dbReference type="EMBL" id="RWX00567.1"/>
    </source>
</evidence>
<dbReference type="EMBL" id="SBII01000005">
    <property type="protein sequence ID" value="RWX00567.1"/>
    <property type="molecule type" value="Genomic_DNA"/>
</dbReference>
<keyword evidence="2" id="KW-1185">Reference proteome</keyword>
<sequence>MRTLDIVIRLNGHQEQMEMTVEKNTNYSTFFNRLQKAIDSQAADIVHKGDYFRYDQHLLPKDDNNFATYILFRDITLNDTDNDQMLWAVLKEYIQTNKFPEVREKNEHHQLIELSSVESIVSNNTTIAEDIEEILIRIPGSRELLEFDPSSSENNKILYDKLVKLIYDKEAEIMYKGPKLIFADNRDLFISPDDFSIYVLFRSKRDFNYENKDLLWSNLTSDLKTHSSITMYRAAKNYQVILFTPDE</sequence>
<proteinExistence type="predicted"/>
<accession>A0A3S3U331</accession>
<evidence type="ECO:0000313" key="2">
    <source>
        <dbReference type="Proteomes" id="UP000287527"/>
    </source>
</evidence>
<gene>
    <name evidence="1" type="ORF">EPI11_09855</name>
</gene>